<name>A0A4R5QD37_9PROT</name>
<proteinExistence type="predicted"/>
<protein>
    <recommendedName>
        <fullName evidence="4">Lipoprotein</fullName>
    </recommendedName>
</protein>
<sequence>MQYRFAVGLVVVGLSLAGCTKPQAPRTAPPMAGTAAGACDDPMSAAARDRAGGGCPVGATQGTARIAGCDVGGPQVAYRGTPMGTAGDPNRRLGQYGMQQSCP</sequence>
<organism evidence="2 3">
    <name type="scientific">Dankookia rubra</name>
    <dbReference type="NCBI Taxonomy" id="1442381"/>
    <lineage>
        <taxon>Bacteria</taxon>
        <taxon>Pseudomonadati</taxon>
        <taxon>Pseudomonadota</taxon>
        <taxon>Alphaproteobacteria</taxon>
        <taxon>Acetobacterales</taxon>
        <taxon>Roseomonadaceae</taxon>
        <taxon>Dankookia</taxon>
    </lineage>
</organism>
<evidence type="ECO:0000313" key="2">
    <source>
        <dbReference type="EMBL" id="TDH60361.1"/>
    </source>
</evidence>
<dbReference type="EMBL" id="SMSJ01000039">
    <property type="protein sequence ID" value="TDH60361.1"/>
    <property type="molecule type" value="Genomic_DNA"/>
</dbReference>
<dbReference type="OrthoDB" id="9855285at2"/>
<evidence type="ECO:0000256" key="1">
    <source>
        <dbReference type="SAM" id="MobiDB-lite"/>
    </source>
</evidence>
<dbReference type="Proteomes" id="UP000295096">
    <property type="component" value="Unassembled WGS sequence"/>
</dbReference>
<dbReference type="PROSITE" id="PS51257">
    <property type="entry name" value="PROKAR_LIPOPROTEIN"/>
    <property type="match status" value="1"/>
</dbReference>
<comment type="caution">
    <text evidence="2">The sequence shown here is derived from an EMBL/GenBank/DDBJ whole genome shotgun (WGS) entry which is preliminary data.</text>
</comment>
<evidence type="ECO:0008006" key="4">
    <source>
        <dbReference type="Google" id="ProtNLM"/>
    </source>
</evidence>
<gene>
    <name evidence="2" type="ORF">E2C06_22315</name>
</gene>
<evidence type="ECO:0000313" key="3">
    <source>
        <dbReference type="Proteomes" id="UP000295096"/>
    </source>
</evidence>
<reference evidence="2 3" key="1">
    <citation type="journal article" date="2016" name="J. Microbiol.">
        <title>Dankookia rubra gen. nov., sp. nov., an alphaproteobacterium isolated from sediment of a shallow stream.</title>
        <authorList>
            <person name="Kim W.H."/>
            <person name="Kim D.H."/>
            <person name="Kang K."/>
            <person name="Ahn T.Y."/>
        </authorList>
    </citation>
    <scope>NUCLEOTIDE SEQUENCE [LARGE SCALE GENOMIC DNA]</scope>
    <source>
        <strain evidence="2 3">JCM30602</strain>
    </source>
</reference>
<accession>A0A4R5QD37</accession>
<dbReference type="RefSeq" id="WP_133290818.1">
    <property type="nucleotide sequence ID" value="NZ_SMSJ01000039.1"/>
</dbReference>
<keyword evidence="3" id="KW-1185">Reference proteome</keyword>
<dbReference type="AlphaFoldDB" id="A0A4R5QD37"/>
<feature type="region of interest" description="Disordered" evidence="1">
    <location>
        <begin position="80"/>
        <end position="103"/>
    </location>
</feature>